<keyword evidence="3" id="KW-1185">Reference proteome</keyword>
<organism evidence="2 3">
    <name type="scientific">Epilithonimonas ginsengisoli</name>
    <dbReference type="NCBI Taxonomy" id="1245592"/>
    <lineage>
        <taxon>Bacteria</taxon>
        <taxon>Pseudomonadati</taxon>
        <taxon>Bacteroidota</taxon>
        <taxon>Flavobacteriia</taxon>
        <taxon>Flavobacteriales</taxon>
        <taxon>Weeksellaceae</taxon>
        <taxon>Chryseobacterium group</taxon>
        <taxon>Epilithonimonas</taxon>
    </lineage>
</organism>
<protein>
    <submittedName>
        <fullName evidence="2">Uncharacterized protein</fullName>
    </submittedName>
</protein>
<evidence type="ECO:0000313" key="3">
    <source>
        <dbReference type="Proteomes" id="UP001204439"/>
    </source>
</evidence>
<proteinExistence type="predicted"/>
<comment type="caution">
    <text evidence="2">The sequence shown here is derived from an EMBL/GenBank/DDBJ whole genome shotgun (WGS) entry which is preliminary data.</text>
</comment>
<dbReference type="Proteomes" id="UP001204439">
    <property type="component" value="Unassembled WGS sequence"/>
</dbReference>
<dbReference type="EMBL" id="JAMXLT020000026">
    <property type="protein sequence ID" value="MDW8550130.1"/>
    <property type="molecule type" value="Genomic_DNA"/>
</dbReference>
<feature type="signal peptide" evidence="1">
    <location>
        <begin position="1"/>
        <end position="24"/>
    </location>
</feature>
<keyword evidence="1" id="KW-0732">Signal</keyword>
<sequence length="803" mass="84576">MKKFNFFYVALLLLMGSGLLFSQAAEDRLYLSTVTTGRVYDITALSATPTTAIPLPTPIDIPNSSVTPANISNMAVGYDVPGGNSTSLAFINSATAASSVLYKNGTAITPAATLPVNPIGGIATNNVPGPYFGNFYGFQQNTKTLYPIYPSASPIPITSSDADWTAGTIFGTDTFFDYQNFIYTFINNGASRFLFKISIATGVATKVTEISGAANQTKPNQTNLPTADGIQDMAYLKGSVYIANTVTGQNTIVVRRINITTGVSTVVATYTVTALANLDLATVPYYVPFTFNCAGITQTSSVPFVKGVPSDSVKFLNIPINNIYMAGSYTINITGADFTSSSTVTITTTTTSIQVPLKYTGNPSGASGVRTLTGSLKGSSTACNVNVLVDEDMDGDTIGNSQDQDSDNDGILDIFECANTVVSTNFSSTDGTVTTFNAPAADLGFIFDVYTLDNSFNLNINGVNLSTTKLEFQPDQTDNVRFLDGSTYGAGAVPQIYSMTGTAAAPLIRIIIHKNGAVNMYGSKTGGGALFPLQLYNGNAFNNILWNQTGTNSVVLTQPVVSTTYITGRGQGFKNGFCDPDTDGISNQFDRDSDGDGCPDAIEGTETVKYDQVHALTLLSTDPNYAYRGQIKVLANGITTGTPTQVVSKLANANGVPEFVNLITVNTSGTAGVADNTDGTADVGQGIGNSQNAAVNDCICYKPTRTDGTILSTNHGITSLNRAGADNSNWPMVRKGAWTALESKTKGFVPNRLTNAQIAAIPAASLIEGMMVYNTTADCLQINTTGTATGWKCYNVQTCSDVN</sequence>
<feature type="chain" id="PRO_5046393477" evidence="1">
    <location>
        <begin position="25"/>
        <end position="803"/>
    </location>
</feature>
<name>A0ABU4JKC4_9FLAO</name>
<dbReference type="RefSeq" id="WP_063970218.1">
    <property type="nucleotide sequence ID" value="NZ_JAMXLT020000026.1"/>
</dbReference>
<accession>A0ABU4JKC4</accession>
<reference evidence="2 3" key="1">
    <citation type="submission" date="2023-11" db="EMBL/GenBank/DDBJ databases">
        <title>First isolation, identification, and characterization of non-pathogenic Epilithonimonas ginsengisoli isolated from diseased farmed rainbow trout (Oncorhynchus mykiss) in Chile.</title>
        <authorList>
            <person name="Miranda C.D."/>
            <person name="Irgang R."/>
            <person name="Concha C."/>
            <person name="Rojas R."/>
            <person name="Avendano R."/>
        </authorList>
    </citation>
    <scope>NUCLEOTIDE SEQUENCE [LARGE SCALE GENOMIC DNA]</scope>
    <source>
        <strain evidence="2 3">FP99</strain>
    </source>
</reference>
<evidence type="ECO:0000256" key="1">
    <source>
        <dbReference type="SAM" id="SignalP"/>
    </source>
</evidence>
<gene>
    <name evidence="2" type="ORF">NG800_014480</name>
</gene>
<evidence type="ECO:0000313" key="2">
    <source>
        <dbReference type="EMBL" id="MDW8550130.1"/>
    </source>
</evidence>